<feature type="non-terminal residue" evidence="2">
    <location>
        <position position="157"/>
    </location>
</feature>
<comment type="caution">
    <text evidence="2">The sequence shown here is derived from an EMBL/GenBank/DDBJ whole genome shotgun (WGS) entry which is preliminary data.</text>
</comment>
<dbReference type="STRING" id="104452.A0A0L7KS78"/>
<dbReference type="Proteomes" id="UP000037510">
    <property type="component" value="Unassembled WGS sequence"/>
</dbReference>
<feature type="domain" description="DUF5641" evidence="1">
    <location>
        <begin position="82"/>
        <end position="157"/>
    </location>
</feature>
<dbReference type="Pfam" id="PF18701">
    <property type="entry name" value="DUF5641"/>
    <property type="match status" value="1"/>
</dbReference>
<protein>
    <recommendedName>
        <fullName evidence="1">DUF5641 domain-containing protein</fullName>
    </recommendedName>
</protein>
<dbReference type="EMBL" id="JTDY01006532">
    <property type="protein sequence ID" value="KOB65926.1"/>
    <property type="molecule type" value="Genomic_DNA"/>
</dbReference>
<gene>
    <name evidence="2" type="ORF">OBRU01_22050</name>
</gene>
<proteinExistence type="predicted"/>
<reference evidence="2 3" key="1">
    <citation type="journal article" date="2015" name="Genome Biol. Evol.">
        <title>The genome of winter moth (Operophtera brumata) provides a genomic perspective on sexual dimorphism and phenology.</title>
        <authorList>
            <person name="Derks M.F."/>
            <person name="Smit S."/>
            <person name="Salis L."/>
            <person name="Schijlen E."/>
            <person name="Bossers A."/>
            <person name="Mateman C."/>
            <person name="Pijl A.S."/>
            <person name="de Ridder D."/>
            <person name="Groenen M.A."/>
            <person name="Visser M.E."/>
            <person name="Megens H.J."/>
        </authorList>
    </citation>
    <scope>NUCLEOTIDE SEQUENCE [LARGE SCALE GENOMIC DNA]</scope>
    <source>
        <strain evidence="2">WM2013NL</strain>
        <tissue evidence="2">Head and thorax</tissue>
    </source>
</reference>
<organism evidence="2 3">
    <name type="scientific">Operophtera brumata</name>
    <name type="common">Winter moth</name>
    <name type="synonym">Phalaena brumata</name>
    <dbReference type="NCBI Taxonomy" id="104452"/>
    <lineage>
        <taxon>Eukaryota</taxon>
        <taxon>Metazoa</taxon>
        <taxon>Ecdysozoa</taxon>
        <taxon>Arthropoda</taxon>
        <taxon>Hexapoda</taxon>
        <taxon>Insecta</taxon>
        <taxon>Pterygota</taxon>
        <taxon>Neoptera</taxon>
        <taxon>Endopterygota</taxon>
        <taxon>Lepidoptera</taxon>
        <taxon>Glossata</taxon>
        <taxon>Ditrysia</taxon>
        <taxon>Geometroidea</taxon>
        <taxon>Geometridae</taxon>
        <taxon>Larentiinae</taxon>
        <taxon>Operophtera</taxon>
    </lineage>
</organism>
<accession>A0A0L7KS78</accession>
<dbReference type="PANTHER" id="PTHR47331">
    <property type="entry name" value="PHD-TYPE DOMAIN-CONTAINING PROTEIN"/>
    <property type="match status" value="1"/>
</dbReference>
<dbReference type="PANTHER" id="PTHR47331:SF6">
    <property type="entry name" value="DOUBLECORTIN DOMAIN-CONTAINING PROTEIN"/>
    <property type="match status" value="1"/>
</dbReference>
<sequence length="157" mass="17768">MDALRKRHPMSLKGAIVRLNPFIDESGVLRVGGRLRNASLPYSTRHPMLLPKKAHLVELLVQDRHIKNSHAGCNALMAILQREFWILSGRRTVRGIQRLKWTDRTDPPSVGDLVLVKDANLPPLRWRRGRIVSLFPGKDGTPRFAEVMVGDSVLKRA</sequence>
<dbReference type="AlphaFoldDB" id="A0A0L7KS78"/>
<evidence type="ECO:0000259" key="1">
    <source>
        <dbReference type="Pfam" id="PF18701"/>
    </source>
</evidence>
<evidence type="ECO:0000313" key="3">
    <source>
        <dbReference type="Proteomes" id="UP000037510"/>
    </source>
</evidence>
<dbReference type="InterPro" id="IPR040676">
    <property type="entry name" value="DUF5641"/>
</dbReference>
<name>A0A0L7KS78_OPEBR</name>
<keyword evidence="3" id="KW-1185">Reference proteome</keyword>
<evidence type="ECO:0000313" key="2">
    <source>
        <dbReference type="EMBL" id="KOB65926.1"/>
    </source>
</evidence>